<dbReference type="Gene3D" id="3.30.560.10">
    <property type="entry name" value="Glucose Oxidase, domain 3"/>
    <property type="match status" value="1"/>
</dbReference>
<dbReference type="Proteomes" id="UP000784294">
    <property type="component" value="Unassembled WGS sequence"/>
</dbReference>
<sequence>MVHYLDTADAVSLDNTKHHHHSQQQHQLEQSDIANAKYEASTDSISCPAGSLAPMERDLPNARLHAEAKCPLEETMSLLGGMKTSLHSRLQQRRQRRILIVETGPRPLFIYRLLSRIPLLAPLLFGTRLDWNYRTEPQSYTGRLMKKRVGPDSVQLMCVCMSVRLSIFPILCGGLLKMLL</sequence>
<evidence type="ECO:0000313" key="2">
    <source>
        <dbReference type="Proteomes" id="UP000784294"/>
    </source>
</evidence>
<name>A0A448WE14_9PLAT</name>
<proteinExistence type="predicted"/>
<dbReference type="InterPro" id="IPR036188">
    <property type="entry name" value="FAD/NAD-bd_sf"/>
</dbReference>
<gene>
    <name evidence="1" type="ORF">PXEA_LOCUS2688</name>
</gene>
<accession>A0A448WE14</accession>
<evidence type="ECO:0000313" key="1">
    <source>
        <dbReference type="EMBL" id="VEL09248.1"/>
    </source>
</evidence>
<dbReference type="Gene3D" id="3.50.50.60">
    <property type="entry name" value="FAD/NAD(P)-binding domain"/>
    <property type="match status" value="1"/>
</dbReference>
<protein>
    <submittedName>
        <fullName evidence="1">Uncharacterized protein</fullName>
    </submittedName>
</protein>
<comment type="caution">
    <text evidence="1">The sequence shown here is derived from an EMBL/GenBank/DDBJ whole genome shotgun (WGS) entry which is preliminary data.</text>
</comment>
<reference evidence="1" key="1">
    <citation type="submission" date="2018-11" db="EMBL/GenBank/DDBJ databases">
        <authorList>
            <consortium name="Pathogen Informatics"/>
        </authorList>
    </citation>
    <scope>NUCLEOTIDE SEQUENCE</scope>
</reference>
<organism evidence="1 2">
    <name type="scientific">Protopolystoma xenopodis</name>
    <dbReference type="NCBI Taxonomy" id="117903"/>
    <lineage>
        <taxon>Eukaryota</taxon>
        <taxon>Metazoa</taxon>
        <taxon>Spiralia</taxon>
        <taxon>Lophotrochozoa</taxon>
        <taxon>Platyhelminthes</taxon>
        <taxon>Monogenea</taxon>
        <taxon>Polyopisthocotylea</taxon>
        <taxon>Polystomatidea</taxon>
        <taxon>Polystomatidae</taxon>
        <taxon>Protopolystoma</taxon>
    </lineage>
</organism>
<dbReference type="EMBL" id="CAAALY010005850">
    <property type="protein sequence ID" value="VEL09248.1"/>
    <property type="molecule type" value="Genomic_DNA"/>
</dbReference>
<keyword evidence="2" id="KW-1185">Reference proteome</keyword>
<dbReference type="AlphaFoldDB" id="A0A448WE14"/>